<organism evidence="1 2">
    <name type="scientific">Trifolium medium</name>
    <dbReference type="NCBI Taxonomy" id="97028"/>
    <lineage>
        <taxon>Eukaryota</taxon>
        <taxon>Viridiplantae</taxon>
        <taxon>Streptophyta</taxon>
        <taxon>Embryophyta</taxon>
        <taxon>Tracheophyta</taxon>
        <taxon>Spermatophyta</taxon>
        <taxon>Magnoliopsida</taxon>
        <taxon>eudicotyledons</taxon>
        <taxon>Gunneridae</taxon>
        <taxon>Pentapetalae</taxon>
        <taxon>rosids</taxon>
        <taxon>fabids</taxon>
        <taxon>Fabales</taxon>
        <taxon>Fabaceae</taxon>
        <taxon>Papilionoideae</taxon>
        <taxon>50 kb inversion clade</taxon>
        <taxon>NPAAA clade</taxon>
        <taxon>Hologalegina</taxon>
        <taxon>IRL clade</taxon>
        <taxon>Trifolieae</taxon>
        <taxon>Trifolium</taxon>
    </lineage>
</organism>
<feature type="non-terminal residue" evidence="1">
    <location>
        <position position="79"/>
    </location>
</feature>
<sequence>NATVVQKVELAKRPTKERLAPVVEETEAENGKDAKNEEYYMDDDDLLDDEPNFDVMINFISILPVEYDVPTEVNEVEED</sequence>
<dbReference type="AlphaFoldDB" id="A0A392UK08"/>
<accession>A0A392UK08</accession>
<evidence type="ECO:0000313" key="1">
    <source>
        <dbReference type="EMBL" id="MCI72710.1"/>
    </source>
</evidence>
<reference evidence="1 2" key="1">
    <citation type="journal article" date="2018" name="Front. Plant Sci.">
        <title>Red Clover (Trifolium pratense) and Zigzag Clover (T. medium) - A Picture of Genomic Similarities and Differences.</title>
        <authorList>
            <person name="Dluhosova J."/>
            <person name="Istvanek J."/>
            <person name="Nedelnik J."/>
            <person name="Repkova J."/>
        </authorList>
    </citation>
    <scope>NUCLEOTIDE SEQUENCE [LARGE SCALE GENOMIC DNA]</scope>
    <source>
        <strain evidence="2">cv. 10/8</strain>
        <tissue evidence="1">Leaf</tissue>
    </source>
</reference>
<dbReference type="EMBL" id="LXQA010823755">
    <property type="protein sequence ID" value="MCI72710.1"/>
    <property type="molecule type" value="Genomic_DNA"/>
</dbReference>
<keyword evidence="2" id="KW-1185">Reference proteome</keyword>
<name>A0A392UK08_9FABA</name>
<protein>
    <submittedName>
        <fullName evidence="1">Uncharacterized protein</fullName>
    </submittedName>
</protein>
<comment type="caution">
    <text evidence="1">The sequence shown here is derived from an EMBL/GenBank/DDBJ whole genome shotgun (WGS) entry which is preliminary data.</text>
</comment>
<dbReference type="Proteomes" id="UP000265520">
    <property type="component" value="Unassembled WGS sequence"/>
</dbReference>
<evidence type="ECO:0000313" key="2">
    <source>
        <dbReference type="Proteomes" id="UP000265520"/>
    </source>
</evidence>
<feature type="non-terminal residue" evidence="1">
    <location>
        <position position="1"/>
    </location>
</feature>
<proteinExistence type="predicted"/>